<dbReference type="OrthoDB" id="9773828at2"/>
<keyword evidence="3" id="KW-1185">Reference proteome</keyword>
<sequence length="279" mass="31225">MPELYQKLGFGTAGLTSMKTYGSVIRLLETAFNSGITHFDTAPLYGQGYAEDLVGRFIKNKRHKLTITTKFGLGSAKPLTVPVAFALPLNYYRKALKKAPPPVQQGQIEPVTPALLPYRRITTTEIHNSLTQSLKRLQTNYIDYYFLHEGLPGFLDQDAHQYLLDQQQKGHIRFLGVATGSQNLLTLTPGELLKWDVLQYEAGSGGLQLKQQFPGKQHFIHSCLKDLNSRSIPPGITENIGGYKLAAYAKDPGNNKLLFSTRRLEILKQNLEGFKGYIQ</sequence>
<organism evidence="2 3">
    <name type="scientific">Paraflavitalea soli</name>
    <dbReference type="NCBI Taxonomy" id="2315862"/>
    <lineage>
        <taxon>Bacteria</taxon>
        <taxon>Pseudomonadati</taxon>
        <taxon>Bacteroidota</taxon>
        <taxon>Chitinophagia</taxon>
        <taxon>Chitinophagales</taxon>
        <taxon>Chitinophagaceae</taxon>
        <taxon>Paraflavitalea</taxon>
    </lineage>
</organism>
<dbReference type="SUPFAM" id="SSF51430">
    <property type="entry name" value="NAD(P)-linked oxidoreductase"/>
    <property type="match status" value="1"/>
</dbReference>
<dbReference type="Pfam" id="PF00248">
    <property type="entry name" value="Aldo_ket_red"/>
    <property type="match status" value="1"/>
</dbReference>
<dbReference type="InterPro" id="IPR023210">
    <property type="entry name" value="NADP_OxRdtase_dom"/>
</dbReference>
<dbReference type="EMBL" id="CP032157">
    <property type="protein sequence ID" value="AXY77106.1"/>
    <property type="molecule type" value="Genomic_DNA"/>
</dbReference>
<dbReference type="Gene3D" id="3.20.20.100">
    <property type="entry name" value="NADP-dependent oxidoreductase domain"/>
    <property type="match status" value="1"/>
</dbReference>
<name>A0A3B7MVR9_9BACT</name>
<dbReference type="RefSeq" id="WP_119052982.1">
    <property type="nucleotide sequence ID" value="NZ_CP032157.1"/>
</dbReference>
<dbReference type="Proteomes" id="UP000263900">
    <property type="component" value="Chromosome"/>
</dbReference>
<evidence type="ECO:0000313" key="3">
    <source>
        <dbReference type="Proteomes" id="UP000263900"/>
    </source>
</evidence>
<dbReference type="PANTHER" id="PTHR43312:SF1">
    <property type="entry name" value="NADP-DEPENDENT OXIDOREDUCTASE DOMAIN-CONTAINING PROTEIN"/>
    <property type="match status" value="1"/>
</dbReference>
<dbReference type="KEGG" id="pseg:D3H65_25380"/>
<proteinExistence type="predicted"/>
<reference evidence="2 3" key="1">
    <citation type="submission" date="2018-09" db="EMBL/GenBank/DDBJ databases">
        <title>Genome sequencing of strain 6GH32-13.</title>
        <authorList>
            <person name="Weon H.-Y."/>
            <person name="Heo J."/>
            <person name="Kwon S.-W."/>
        </authorList>
    </citation>
    <scope>NUCLEOTIDE SEQUENCE [LARGE SCALE GENOMIC DNA]</scope>
    <source>
        <strain evidence="2 3">5GH32-13</strain>
    </source>
</reference>
<dbReference type="InterPro" id="IPR036812">
    <property type="entry name" value="NAD(P)_OxRdtase_dom_sf"/>
</dbReference>
<dbReference type="PANTHER" id="PTHR43312">
    <property type="entry name" value="D-THREO-ALDOSE 1-DEHYDROGENASE"/>
    <property type="match status" value="1"/>
</dbReference>
<gene>
    <name evidence="2" type="ORF">D3H65_25380</name>
</gene>
<feature type="domain" description="NADP-dependent oxidoreductase" evidence="1">
    <location>
        <begin position="7"/>
        <end position="178"/>
    </location>
</feature>
<protein>
    <submittedName>
        <fullName evidence="2">Aldo/keto reductase</fullName>
    </submittedName>
</protein>
<dbReference type="AlphaFoldDB" id="A0A3B7MVR9"/>
<dbReference type="InterPro" id="IPR053135">
    <property type="entry name" value="AKR2_Oxidoreductase"/>
</dbReference>
<evidence type="ECO:0000313" key="2">
    <source>
        <dbReference type="EMBL" id="AXY77106.1"/>
    </source>
</evidence>
<evidence type="ECO:0000259" key="1">
    <source>
        <dbReference type="Pfam" id="PF00248"/>
    </source>
</evidence>
<accession>A0A3B7MVR9</accession>